<feature type="domain" description="Glucose-methanol-choline oxidoreductase N-terminal" evidence="7">
    <location>
        <begin position="84"/>
        <end position="107"/>
    </location>
</feature>
<proteinExistence type="inferred from homology"/>
<dbReference type="Gene3D" id="3.30.560.10">
    <property type="entry name" value="Glucose Oxidase, domain 3"/>
    <property type="match status" value="1"/>
</dbReference>
<evidence type="ECO:0000256" key="3">
    <source>
        <dbReference type="ARBA" id="ARBA00022630"/>
    </source>
</evidence>
<evidence type="ECO:0000313" key="8">
    <source>
        <dbReference type="EMBL" id="ABL97565.1"/>
    </source>
</evidence>
<dbReference type="InterPro" id="IPR007867">
    <property type="entry name" value="GMC_OxRtase_C"/>
</dbReference>
<dbReference type="InterPro" id="IPR012132">
    <property type="entry name" value="GMC_OxRdtase"/>
</dbReference>
<dbReference type="InterPro" id="IPR036188">
    <property type="entry name" value="FAD/NAD-bd_sf"/>
</dbReference>
<dbReference type="Pfam" id="PF05199">
    <property type="entry name" value="GMC_oxred_C"/>
    <property type="match status" value="1"/>
</dbReference>
<accession>A4GHK4</accession>
<dbReference type="AlphaFoldDB" id="A4GHK4"/>
<dbReference type="GO" id="GO:0016614">
    <property type="term" value="F:oxidoreductase activity, acting on CH-OH group of donors"/>
    <property type="evidence" value="ECO:0007669"/>
    <property type="project" value="InterPro"/>
</dbReference>
<protein>
    <submittedName>
        <fullName evidence="8">Choline dehydrogenase</fullName>
    </submittedName>
</protein>
<dbReference type="InterPro" id="IPR000172">
    <property type="entry name" value="GMC_OxRdtase_N"/>
</dbReference>
<evidence type="ECO:0000256" key="6">
    <source>
        <dbReference type="RuleBase" id="RU003968"/>
    </source>
</evidence>
<keyword evidence="4 5" id="KW-0274">FAD</keyword>
<dbReference type="SUPFAM" id="SSF54373">
    <property type="entry name" value="FAD-linked reductases, C-terminal domain"/>
    <property type="match status" value="1"/>
</dbReference>
<dbReference type="PIRSF" id="PIRSF000137">
    <property type="entry name" value="Alcohol_oxidase"/>
    <property type="match status" value="1"/>
</dbReference>
<organism evidence="8">
    <name type="scientific">uncultured marine bacterium EB0_35D03</name>
    <dbReference type="NCBI Taxonomy" id="415435"/>
    <lineage>
        <taxon>Bacteria</taxon>
        <taxon>environmental samples</taxon>
    </lineage>
</organism>
<dbReference type="Pfam" id="PF00732">
    <property type="entry name" value="GMC_oxred_N"/>
    <property type="match status" value="1"/>
</dbReference>
<gene>
    <name evidence="8" type="ORF">MBMO_EB0-35D03.0028</name>
</gene>
<feature type="binding site" evidence="5">
    <location>
        <position position="86"/>
    </location>
    <ligand>
        <name>FAD</name>
        <dbReference type="ChEBI" id="CHEBI:57692"/>
    </ligand>
</feature>
<dbReference type="NCBIfam" id="NF002550">
    <property type="entry name" value="PRK02106.1"/>
    <property type="match status" value="1"/>
</dbReference>
<dbReference type="GO" id="GO:0050660">
    <property type="term" value="F:flavin adenine dinucleotide binding"/>
    <property type="evidence" value="ECO:0007669"/>
    <property type="project" value="InterPro"/>
</dbReference>
<evidence type="ECO:0000256" key="1">
    <source>
        <dbReference type="ARBA" id="ARBA00001974"/>
    </source>
</evidence>
<reference evidence="8" key="1">
    <citation type="journal article" date="2007" name="Environ. Microbiol.">
        <title>Proteorhodopsin photosystem gene clusters exhibit co-evolutionary trends and shared ancestry among diverse marine microbial phyla.</title>
        <authorList>
            <person name="McCarren J."/>
            <person name="Delong E.F."/>
        </authorList>
    </citation>
    <scope>NUCLEOTIDE SEQUENCE</scope>
</reference>
<keyword evidence="3 6" id="KW-0285">Flavoprotein</keyword>
<evidence type="ECO:0000256" key="2">
    <source>
        <dbReference type="ARBA" id="ARBA00010790"/>
    </source>
</evidence>
<dbReference type="PANTHER" id="PTHR11552:SF147">
    <property type="entry name" value="CHOLINE DEHYDROGENASE, MITOCHONDRIAL"/>
    <property type="match status" value="1"/>
</dbReference>
<name>A4GHK4_9BACT</name>
<sequence length="543" mass="60675">MVLQERYDYLITGAGSAGCVLAHRLSVAGNKVLLIEAGMNDRSWILRMPAGLRSTFKPSSKYNYWFKSIKQKYLDNREIDQPRGKVLGGSSSINGMTWLRGHPLDYNRWEEQGAKGWAWEDCFDYFKKIESSEINDGYRGQTGFIKAQRYENLSPLNSAFIEAGIEGGFKKSDDVNGFQQEGVSRFEMSVDNGIRNSASYGYLHSQSDNSNLTILLNAQTEKILIKNSIAEGLVVKHKGQSTHIFATKEVIISAGVFGSPQLLMLSGVGPKAHLQDKGIETLVDLPSVGENLQDHLECHIQIETKEPVSLNKELQLHRILLAGLQWFGFKKGIASVNQCHVGAFLKSEESISHADIQFHFFPLFFDKNWIPQPTTYGYRLGVGPMRPTSRGHVKLQSANIEDQPLIEPNYMSTQKDWEIMRRAMRLGHKLLSQEAFKKFHYREDTPAIDMNDDNALDAFIRKDASSAYHPCGTCKMGHESDTSAVVSPELKVKGLGNLRIVDASVIPSLPSANINATTIMIAEKASDIILKTKTTKSQILPFV</sequence>
<evidence type="ECO:0000256" key="5">
    <source>
        <dbReference type="PIRSR" id="PIRSR000137-2"/>
    </source>
</evidence>
<dbReference type="Gene3D" id="3.50.50.60">
    <property type="entry name" value="FAD/NAD(P)-binding domain"/>
    <property type="match status" value="1"/>
</dbReference>
<dbReference type="PANTHER" id="PTHR11552">
    <property type="entry name" value="GLUCOSE-METHANOL-CHOLINE GMC OXIDOREDUCTASE"/>
    <property type="match status" value="1"/>
</dbReference>
<evidence type="ECO:0000256" key="4">
    <source>
        <dbReference type="ARBA" id="ARBA00022827"/>
    </source>
</evidence>
<evidence type="ECO:0000259" key="7">
    <source>
        <dbReference type="PROSITE" id="PS00623"/>
    </source>
</evidence>
<dbReference type="PROSITE" id="PS51257">
    <property type="entry name" value="PROKAR_LIPOPROTEIN"/>
    <property type="match status" value="1"/>
</dbReference>
<comment type="cofactor">
    <cofactor evidence="1 5">
        <name>FAD</name>
        <dbReference type="ChEBI" id="CHEBI:57692"/>
    </cofactor>
</comment>
<dbReference type="EMBL" id="EF089397">
    <property type="protein sequence ID" value="ABL97565.1"/>
    <property type="molecule type" value="Genomic_DNA"/>
</dbReference>
<comment type="similarity">
    <text evidence="2 6">Belongs to the GMC oxidoreductase family.</text>
</comment>
<dbReference type="PROSITE" id="PS00623">
    <property type="entry name" value="GMC_OXRED_1"/>
    <property type="match status" value="1"/>
</dbReference>
<dbReference type="SUPFAM" id="SSF51905">
    <property type="entry name" value="FAD/NAD(P)-binding domain"/>
    <property type="match status" value="1"/>
</dbReference>